<proteinExistence type="predicted"/>
<evidence type="ECO:0000313" key="8">
    <source>
        <dbReference type="EMBL" id="ABW33195.1"/>
    </source>
</evidence>
<evidence type="ECO:0000256" key="3">
    <source>
        <dbReference type="ARBA" id="ARBA00022692"/>
    </source>
</evidence>
<evidence type="ECO:0000256" key="2">
    <source>
        <dbReference type="ARBA" id="ARBA00022475"/>
    </source>
</evidence>
<accession>A8ZQA9</accession>
<dbReference type="KEGG" id="amr:AM1_G0015"/>
<keyword evidence="4 6" id="KW-1133">Transmembrane helix</keyword>
<dbReference type="PANTHER" id="PTHR36115">
    <property type="entry name" value="PROLINE-RICH ANTIGEN HOMOLOG-RELATED"/>
    <property type="match status" value="1"/>
</dbReference>
<evidence type="ECO:0000256" key="5">
    <source>
        <dbReference type="ARBA" id="ARBA00023136"/>
    </source>
</evidence>
<dbReference type="InterPro" id="IPR051791">
    <property type="entry name" value="Pra-immunoreactive"/>
</dbReference>
<feature type="domain" description="RDD" evidence="7">
    <location>
        <begin position="11"/>
        <end position="114"/>
    </location>
</feature>
<dbReference type="HOGENOM" id="CLU_118943_1_0_3"/>
<dbReference type="RefSeq" id="WP_012168264.1">
    <property type="nucleotide sequence ID" value="NC_009932.1"/>
</dbReference>
<sequence length="134" mass="15221">MASVYSKLDLAPKGKRLTNLILDYIFFFLFAFIVGLLFGIMGLEEVILNMNDVLLGLILYTTYYVSLECLFGKTIAKFITKTKVVTISGKKPGFSSIFVRTLCRLIPFEAFSFLGDDLYGWHDSFSKTRVVAFR</sequence>
<dbReference type="EMBL" id="CP000844">
    <property type="protein sequence ID" value="ABW33195.1"/>
    <property type="molecule type" value="Genomic_DNA"/>
</dbReference>
<reference evidence="8 9" key="1">
    <citation type="journal article" date="2008" name="Proc. Natl. Acad. Sci. U.S.A.">
        <title>Niche adaptation and genome expansion in the chlorophyll d-producing cyanobacterium Acaryochloris marina.</title>
        <authorList>
            <person name="Swingley W.D."/>
            <person name="Chen M."/>
            <person name="Cheung P.C."/>
            <person name="Conrad A.L."/>
            <person name="Dejesa L.C."/>
            <person name="Hao J."/>
            <person name="Honchak B.M."/>
            <person name="Karbach L.E."/>
            <person name="Kurdoglu A."/>
            <person name="Lahiri S."/>
            <person name="Mastrian S.D."/>
            <person name="Miyashita H."/>
            <person name="Page L."/>
            <person name="Ramakrishna P."/>
            <person name="Satoh S."/>
            <person name="Sattley W.M."/>
            <person name="Shimada Y."/>
            <person name="Taylor H.L."/>
            <person name="Tomo T."/>
            <person name="Tsuchiya T."/>
            <person name="Wang Z.T."/>
            <person name="Raymond J."/>
            <person name="Mimuro M."/>
            <person name="Blankenship R.E."/>
            <person name="Touchman J.W."/>
        </authorList>
    </citation>
    <scope>NUCLEOTIDE SEQUENCE [LARGE SCALE GENOMIC DNA]</scope>
    <source>
        <strain evidence="9">MBIC 11017</strain>
        <plasmid evidence="9">Plasmid pREB7</plasmid>
    </source>
</reference>
<evidence type="ECO:0000313" key="9">
    <source>
        <dbReference type="Proteomes" id="UP000000268"/>
    </source>
</evidence>
<keyword evidence="8" id="KW-0614">Plasmid</keyword>
<gene>
    <name evidence="8" type="ordered locus">AM1_G0015</name>
</gene>
<keyword evidence="2" id="KW-1003">Cell membrane</keyword>
<evidence type="ECO:0000256" key="1">
    <source>
        <dbReference type="ARBA" id="ARBA00004651"/>
    </source>
</evidence>
<keyword evidence="3 6" id="KW-0812">Transmembrane</keyword>
<evidence type="ECO:0000256" key="4">
    <source>
        <dbReference type="ARBA" id="ARBA00022989"/>
    </source>
</evidence>
<dbReference type="OrthoDB" id="762068at2"/>
<keyword evidence="9" id="KW-1185">Reference proteome</keyword>
<organism evidence="8 9">
    <name type="scientific">Acaryochloris marina (strain MBIC 11017)</name>
    <dbReference type="NCBI Taxonomy" id="329726"/>
    <lineage>
        <taxon>Bacteria</taxon>
        <taxon>Bacillati</taxon>
        <taxon>Cyanobacteriota</taxon>
        <taxon>Cyanophyceae</taxon>
        <taxon>Acaryochloridales</taxon>
        <taxon>Acaryochloridaceae</taxon>
        <taxon>Acaryochloris</taxon>
    </lineage>
</organism>
<dbReference type="InterPro" id="IPR010432">
    <property type="entry name" value="RDD"/>
</dbReference>
<dbReference type="Proteomes" id="UP000000268">
    <property type="component" value="Plasmid pREB7"/>
</dbReference>
<dbReference type="AlphaFoldDB" id="A8ZQA9"/>
<comment type="subcellular location">
    <subcellularLocation>
        <location evidence="1">Cell membrane</location>
        <topology evidence="1">Multi-pass membrane protein</topology>
    </subcellularLocation>
</comment>
<name>A8ZQA9_ACAM1</name>
<dbReference type="GO" id="GO:0005886">
    <property type="term" value="C:plasma membrane"/>
    <property type="evidence" value="ECO:0007669"/>
    <property type="project" value="UniProtKB-SubCell"/>
</dbReference>
<dbReference type="eggNOG" id="COG1714">
    <property type="taxonomic scope" value="Bacteria"/>
</dbReference>
<geneLocation type="plasmid" evidence="8 9">
    <name>pREB7</name>
</geneLocation>
<dbReference type="PANTHER" id="PTHR36115:SF4">
    <property type="entry name" value="MEMBRANE PROTEIN"/>
    <property type="match status" value="1"/>
</dbReference>
<protein>
    <recommendedName>
        <fullName evidence="7">RDD domain-containing protein</fullName>
    </recommendedName>
</protein>
<evidence type="ECO:0000256" key="6">
    <source>
        <dbReference type="SAM" id="Phobius"/>
    </source>
</evidence>
<keyword evidence="5 6" id="KW-0472">Membrane</keyword>
<feature type="transmembrane region" description="Helical" evidence="6">
    <location>
        <begin position="53"/>
        <end position="71"/>
    </location>
</feature>
<evidence type="ECO:0000259" key="7">
    <source>
        <dbReference type="Pfam" id="PF06271"/>
    </source>
</evidence>
<dbReference type="Pfam" id="PF06271">
    <property type="entry name" value="RDD"/>
    <property type="match status" value="1"/>
</dbReference>
<feature type="transmembrane region" description="Helical" evidence="6">
    <location>
        <begin position="21"/>
        <end position="41"/>
    </location>
</feature>